<dbReference type="Pfam" id="PF09335">
    <property type="entry name" value="VTT_dom"/>
    <property type="match status" value="1"/>
</dbReference>
<keyword evidence="5 6" id="KW-0472">Membrane</keyword>
<accession>A0A4P8IZG9</accession>
<evidence type="ECO:0000259" key="7">
    <source>
        <dbReference type="PROSITE" id="PS50206"/>
    </source>
</evidence>
<feature type="transmembrane region" description="Helical" evidence="6">
    <location>
        <begin position="136"/>
        <end position="158"/>
    </location>
</feature>
<evidence type="ECO:0000256" key="1">
    <source>
        <dbReference type="ARBA" id="ARBA00004651"/>
    </source>
</evidence>
<evidence type="ECO:0000256" key="2">
    <source>
        <dbReference type="ARBA" id="ARBA00022475"/>
    </source>
</evidence>
<feature type="domain" description="Rhodanese" evidence="7">
    <location>
        <begin position="219"/>
        <end position="310"/>
    </location>
</feature>
<feature type="transmembrane region" description="Helical" evidence="6">
    <location>
        <begin position="48"/>
        <end position="71"/>
    </location>
</feature>
<dbReference type="Gene3D" id="3.40.250.10">
    <property type="entry name" value="Rhodanese-like domain"/>
    <property type="match status" value="1"/>
</dbReference>
<dbReference type="PANTHER" id="PTHR42709:SF6">
    <property type="entry name" value="UNDECAPRENYL PHOSPHATE TRANSPORTER A"/>
    <property type="match status" value="1"/>
</dbReference>
<dbReference type="InterPro" id="IPR032816">
    <property type="entry name" value="VTT_dom"/>
</dbReference>
<name>A0A4P8IZG9_9BURK</name>
<organism evidence="8 9">
    <name type="scientific">Trinickia violacea</name>
    <dbReference type="NCBI Taxonomy" id="2571746"/>
    <lineage>
        <taxon>Bacteria</taxon>
        <taxon>Pseudomonadati</taxon>
        <taxon>Pseudomonadota</taxon>
        <taxon>Betaproteobacteria</taxon>
        <taxon>Burkholderiales</taxon>
        <taxon>Burkholderiaceae</taxon>
        <taxon>Trinickia</taxon>
    </lineage>
</organism>
<evidence type="ECO:0000256" key="3">
    <source>
        <dbReference type="ARBA" id="ARBA00022692"/>
    </source>
</evidence>
<evidence type="ECO:0000256" key="5">
    <source>
        <dbReference type="ARBA" id="ARBA00023136"/>
    </source>
</evidence>
<dbReference type="AlphaFoldDB" id="A0A4P8IZG9"/>
<protein>
    <submittedName>
        <fullName evidence="8">Cytochrome P460</fullName>
    </submittedName>
</protein>
<dbReference type="KEGG" id="tvl:FAZ95_38640"/>
<evidence type="ECO:0000256" key="6">
    <source>
        <dbReference type="SAM" id="Phobius"/>
    </source>
</evidence>
<proteinExistence type="predicted"/>
<comment type="subcellular location">
    <subcellularLocation>
        <location evidence="1">Cell membrane</location>
        <topology evidence="1">Multi-pass membrane protein</topology>
    </subcellularLocation>
</comment>
<dbReference type="Proteomes" id="UP000298656">
    <property type="component" value="Chromosome 2"/>
</dbReference>
<dbReference type="PANTHER" id="PTHR42709">
    <property type="entry name" value="ALKALINE PHOSPHATASE LIKE PROTEIN"/>
    <property type="match status" value="1"/>
</dbReference>
<dbReference type="SUPFAM" id="SSF52821">
    <property type="entry name" value="Rhodanese/Cell cycle control phosphatase"/>
    <property type="match status" value="1"/>
</dbReference>
<keyword evidence="3 6" id="KW-0812">Transmembrane</keyword>
<dbReference type="RefSeq" id="WP_137337530.1">
    <property type="nucleotide sequence ID" value="NZ_CP040078.1"/>
</dbReference>
<dbReference type="EMBL" id="CP040078">
    <property type="protein sequence ID" value="QCP54772.1"/>
    <property type="molecule type" value="Genomic_DNA"/>
</dbReference>
<gene>
    <name evidence="8" type="ORF">FAZ95_38640</name>
</gene>
<dbReference type="InterPro" id="IPR036873">
    <property type="entry name" value="Rhodanese-like_dom_sf"/>
</dbReference>
<dbReference type="InterPro" id="IPR051311">
    <property type="entry name" value="DedA_domain"/>
</dbReference>
<feature type="transmembrane region" description="Helical" evidence="6">
    <location>
        <begin position="164"/>
        <end position="190"/>
    </location>
</feature>
<evidence type="ECO:0000256" key="4">
    <source>
        <dbReference type="ARBA" id="ARBA00022989"/>
    </source>
</evidence>
<reference evidence="8 9" key="1">
    <citation type="submission" date="2019-05" db="EMBL/GenBank/DDBJ databases">
        <title>Burkholderia sp. DHOD12, isolated from subtropical forest soil.</title>
        <authorList>
            <person name="Gao Z.-H."/>
            <person name="Qiu L.-H."/>
        </authorList>
    </citation>
    <scope>NUCLEOTIDE SEQUENCE [LARGE SCALE GENOMIC DNA]</scope>
    <source>
        <strain evidence="8 9">DHOD12</strain>
    </source>
</reference>
<dbReference type="PROSITE" id="PS50206">
    <property type="entry name" value="RHODANESE_3"/>
    <property type="match status" value="1"/>
</dbReference>
<evidence type="ECO:0000313" key="9">
    <source>
        <dbReference type="Proteomes" id="UP000298656"/>
    </source>
</evidence>
<sequence length="346" mass="37578">MHPIPPAMIASWGAGVVFLNVLLTRLGVPIPAVPILVLAGTAIASHTLSFWPVLLGAVCGALAGDGVWFAAGRRYGERVFEALARLSPYIGVTVRAARSLFERFGVSITAVSKFVPGLAFITPPLMGTTRVDTRIFLAWDVVSATTWAACWLLGGVVVENELHLLLSIVRGHGATLVDVVAAVLAGYFVLRLMQRWRMRRMLVRIRRAAHAMEAQWALAAPSPVVLDARPEPIRSHAAHRIPRATPLDPTCADKVDEALAADDAVVYCVCPDHATADEIGRKMREKGFTRIRTVKGDLDAWRRRGYPISTSSHVDADGIETSNAPDVPLEQTPLTVRCIAPKRPRT</sequence>
<keyword evidence="9" id="KW-1185">Reference proteome</keyword>
<keyword evidence="4 6" id="KW-1133">Transmembrane helix</keyword>
<dbReference type="OrthoDB" id="21108at2"/>
<dbReference type="GO" id="GO:0005886">
    <property type="term" value="C:plasma membrane"/>
    <property type="evidence" value="ECO:0007669"/>
    <property type="project" value="UniProtKB-SubCell"/>
</dbReference>
<dbReference type="InterPro" id="IPR001763">
    <property type="entry name" value="Rhodanese-like_dom"/>
</dbReference>
<evidence type="ECO:0000313" key="8">
    <source>
        <dbReference type="EMBL" id="QCP54772.1"/>
    </source>
</evidence>
<keyword evidence="2" id="KW-1003">Cell membrane</keyword>